<reference evidence="5" key="1">
    <citation type="journal article" date="2019" name="Int. J. Syst. Evol. Microbiol.">
        <title>The Global Catalogue of Microorganisms (GCM) 10K type strain sequencing project: providing services to taxonomists for standard genome sequencing and annotation.</title>
        <authorList>
            <consortium name="The Broad Institute Genomics Platform"/>
            <consortium name="The Broad Institute Genome Sequencing Center for Infectious Disease"/>
            <person name="Wu L."/>
            <person name="Ma J."/>
        </authorList>
    </citation>
    <scope>NUCLEOTIDE SEQUENCE [LARGE SCALE GENOMIC DNA]</scope>
    <source>
        <strain evidence="5">CGMCC 1.15353</strain>
    </source>
</reference>
<dbReference type="PRINTS" id="PR00757">
    <property type="entry name" value="AMINEOXDASEF"/>
</dbReference>
<keyword evidence="2" id="KW-0560">Oxidoreductase</keyword>
<dbReference type="Gene3D" id="3.90.660.10">
    <property type="match status" value="1"/>
</dbReference>
<dbReference type="Pfam" id="PF01593">
    <property type="entry name" value="Amino_oxidase"/>
    <property type="match status" value="1"/>
</dbReference>
<dbReference type="Gene3D" id="3.50.50.60">
    <property type="entry name" value="FAD/NAD(P)-binding domain"/>
    <property type="match status" value="1"/>
</dbReference>
<dbReference type="SUPFAM" id="SSF51905">
    <property type="entry name" value="FAD/NAD(P)-binding domain"/>
    <property type="match status" value="1"/>
</dbReference>
<accession>A0ABQ1QFG1</accession>
<dbReference type="PANTHER" id="PTHR10742">
    <property type="entry name" value="FLAVIN MONOAMINE OXIDASE"/>
    <property type="match status" value="1"/>
</dbReference>
<dbReference type="EMBL" id="BMIN01000021">
    <property type="protein sequence ID" value="GGD25688.1"/>
    <property type="molecule type" value="Genomic_DNA"/>
</dbReference>
<dbReference type="InterPro" id="IPR001613">
    <property type="entry name" value="Flavin_amine_oxidase"/>
</dbReference>
<feature type="domain" description="Amine oxidase" evidence="3">
    <location>
        <begin position="45"/>
        <end position="493"/>
    </location>
</feature>
<comment type="cofactor">
    <cofactor evidence="1">
        <name>FAD</name>
        <dbReference type="ChEBI" id="CHEBI:57692"/>
    </cofactor>
</comment>
<dbReference type="PANTHER" id="PTHR10742:SF342">
    <property type="entry name" value="AMINE OXIDASE"/>
    <property type="match status" value="1"/>
</dbReference>
<evidence type="ECO:0000313" key="4">
    <source>
        <dbReference type="EMBL" id="GGD25688.1"/>
    </source>
</evidence>
<dbReference type="Gene3D" id="1.10.405.10">
    <property type="entry name" value="Guanine Nucleotide Dissociation Inhibitor, domain 1"/>
    <property type="match status" value="1"/>
</dbReference>
<proteinExistence type="predicted"/>
<comment type="caution">
    <text evidence="4">The sequence shown here is derived from an EMBL/GenBank/DDBJ whole genome shotgun (WGS) entry which is preliminary data.</text>
</comment>
<evidence type="ECO:0000256" key="2">
    <source>
        <dbReference type="ARBA" id="ARBA00023002"/>
    </source>
</evidence>
<dbReference type="SUPFAM" id="SSF54373">
    <property type="entry name" value="FAD-linked reductases, C-terminal domain"/>
    <property type="match status" value="1"/>
</dbReference>
<evidence type="ECO:0000313" key="5">
    <source>
        <dbReference type="Proteomes" id="UP000642571"/>
    </source>
</evidence>
<dbReference type="RefSeq" id="WP_188655814.1">
    <property type="nucleotide sequence ID" value="NZ_BMIN01000021.1"/>
</dbReference>
<name>A0ABQ1QFG1_9BACI</name>
<evidence type="ECO:0000256" key="1">
    <source>
        <dbReference type="ARBA" id="ARBA00001974"/>
    </source>
</evidence>
<keyword evidence="5" id="KW-1185">Reference proteome</keyword>
<dbReference type="Proteomes" id="UP000642571">
    <property type="component" value="Unassembled WGS sequence"/>
</dbReference>
<gene>
    <name evidence="4" type="primary">yobN</name>
    <name evidence="4" type="ORF">GCM10011389_36590</name>
</gene>
<dbReference type="InterPro" id="IPR036188">
    <property type="entry name" value="FAD/NAD-bd_sf"/>
</dbReference>
<dbReference type="InterPro" id="IPR002937">
    <property type="entry name" value="Amino_oxidase"/>
</dbReference>
<organism evidence="4 5">
    <name type="scientific">Pontibacillus salipaludis</name>
    <dbReference type="NCBI Taxonomy" id="1697394"/>
    <lineage>
        <taxon>Bacteria</taxon>
        <taxon>Bacillati</taxon>
        <taxon>Bacillota</taxon>
        <taxon>Bacilli</taxon>
        <taxon>Bacillales</taxon>
        <taxon>Bacillaceae</taxon>
        <taxon>Pontibacillus</taxon>
    </lineage>
</organism>
<dbReference type="InterPro" id="IPR050281">
    <property type="entry name" value="Flavin_monoamine_oxidase"/>
</dbReference>
<sequence>MKRMRNKFDAIRNKLNYPSDMVNAIKNGLDPDSTKKDVIIIGAGLAGLVSGSLLKKAGHRVTILEANDRVGGRVYTKREPFSNGNYLDFGAMRIPDNHPLVFEYIRQFNLPYNRFLNSGPNDVIYANGVKTTREEYNQNPDVLNFPLEPEEQGKTAAELLINAVQPFMTLYEASNEEERKILLEKFDRYSIENYLRFNPLGPSLSPNAIRLVKVMLGIEGFAELSFTNILFDIVNTVFNEDLEFYEITGGNDQLPKSFLPELKGNIKFNEKVIRIISREDEVLVLARNTKTGEIDTYRGDYLIITVPFSVLQFIEVYPYETFSFDKWKAIRELHYVAATKVGIEFKKRFWQKEGLEGANLITDFPNRFIYTPSPASPTQGPGVVLASYSWGDNAKLWNALPEEERINQALQDLAKIHGPEVYSEFLNGASYSWSQDPYSAGCFTLFKPNQGATYPEIIEKPEGRIHFAGEHSSDFHGWMEGAVQSGIRAAYEVNNRE</sequence>
<protein>
    <submittedName>
        <fullName evidence="4">L-amino-acid oxidase YobN</fullName>
    </submittedName>
</protein>
<evidence type="ECO:0000259" key="3">
    <source>
        <dbReference type="Pfam" id="PF01593"/>
    </source>
</evidence>